<name>A0A1A7Z1X1_9TELE</name>
<dbReference type="AlphaFoldDB" id="A0A1A7Z1X1"/>
<evidence type="ECO:0000313" key="1">
    <source>
        <dbReference type="EMBL" id="SBP36351.1"/>
    </source>
</evidence>
<accession>A0A1A7Z1X1</accession>
<organism evidence="1">
    <name type="scientific">Iconisemion striatum</name>
    <dbReference type="NCBI Taxonomy" id="60296"/>
    <lineage>
        <taxon>Eukaryota</taxon>
        <taxon>Metazoa</taxon>
        <taxon>Chordata</taxon>
        <taxon>Craniata</taxon>
        <taxon>Vertebrata</taxon>
        <taxon>Euteleostomi</taxon>
        <taxon>Actinopterygii</taxon>
        <taxon>Neopterygii</taxon>
        <taxon>Teleostei</taxon>
        <taxon>Neoteleostei</taxon>
        <taxon>Acanthomorphata</taxon>
        <taxon>Ovalentaria</taxon>
        <taxon>Atherinomorphae</taxon>
        <taxon>Cyprinodontiformes</taxon>
        <taxon>Nothobranchiidae</taxon>
        <taxon>Iconisemion</taxon>
    </lineage>
</organism>
<sequence length="63" mass="7315">KIRRSSMLRSCTRALTDPNLKVATKGSGCKRHRSCNLQYVMLISAHSSYRTLKSRLWFMVTMH</sequence>
<reference evidence="1" key="1">
    <citation type="submission" date="2016-05" db="EMBL/GenBank/DDBJ databases">
        <authorList>
            <person name="Lavstsen T."/>
            <person name="Jespersen J.S."/>
        </authorList>
    </citation>
    <scope>NUCLEOTIDE SEQUENCE</scope>
    <source>
        <tissue evidence="1">Brain</tissue>
    </source>
</reference>
<dbReference type="EMBL" id="HADX01014119">
    <property type="protein sequence ID" value="SBP36351.1"/>
    <property type="molecule type" value="Transcribed_RNA"/>
</dbReference>
<reference evidence="1" key="2">
    <citation type="submission" date="2016-06" db="EMBL/GenBank/DDBJ databases">
        <title>The genome of a short-lived fish provides insights into sex chromosome evolution and the genetic control of aging.</title>
        <authorList>
            <person name="Reichwald K."/>
            <person name="Felder M."/>
            <person name="Petzold A."/>
            <person name="Koch P."/>
            <person name="Groth M."/>
            <person name="Platzer M."/>
        </authorList>
    </citation>
    <scope>NUCLEOTIDE SEQUENCE</scope>
    <source>
        <tissue evidence="1">Brain</tissue>
    </source>
</reference>
<proteinExistence type="predicted"/>
<feature type="non-terminal residue" evidence="1">
    <location>
        <position position="1"/>
    </location>
</feature>
<protein>
    <submittedName>
        <fullName evidence="1">SH2 domain containing 5</fullName>
    </submittedName>
</protein>
<gene>
    <name evidence="1" type="primary">SH2D5</name>
</gene>